<proteinExistence type="predicted"/>
<protein>
    <submittedName>
        <fullName evidence="1">Nucleoside triphosphate pyrophosphohydrolase</fullName>
    </submittedName>
</protein>
<accession>A0A7Y7X847</accession>
<dbReference type="Proteomes" id="UP000539985">
    <property type="component" value="Unassembled WGS sequence"/>
</dbReference>
<evidence type="ECO:0000313" key="1">
    <source>
        <dbReference type="EMBL" id="NWB94825.1"/>
    </source>
</evidence>
<dbReference type="GO" id="GO:0016787">
    <property type="term" value="F:hydrolase activity"/>
    <property type="evidence" value="ECO:0007669"/>
    <property type="project" value="UniProtKB-KW"/>
</dbReference>
<name>A0A7Y7X847_9PSED</name>
<evidence type="ECO:0000313" key="2">
    <source>
        <dbReference type="Proteomes" id="UP000539985"/>
    </source>
</evidence>
<organism evidence="1 2">
    <name type="scientific">Pseudomonas gingeri</name>
    <dbReference type="NCBI Taxonomy" id="117681"/>
    <lineage>
        <taxon>Bacteria</taxon>
        <taxon>Pseudomonadati</taxon>
        <taxon>Pseudomonadota</taxon>
        <taxon>Gammaproteobacteria</taxon>
        <taxon>Pseudomonadales</taxon>
        <taxon>Pseudomonadaceae</taxon>
        <taxon>Pseudomonas</taxon>
    </lineage>
</organism>
<dbReference type="CDD" id="cd11532">
    <property type="entry name" value="NTP-PPase_COG4997"/>
    <property type="match status" value="1"/>
</dbReference>
<gene>
    <name evidence="1" type="ORF">HX882_02840</name>
</gene>
<dbReference type="InterPro" id="IPR038735">
    <property type="entry name" value="MSMEG_1276-like_NTP-PPase_dom"/>
</dbReference>
<dbReference type="AlphaFoldDB" id="A0A7Y7X847"/>
<dbReference type="RefSeq" id="WP_177099893.1">
    <property type="nucleotide sequence ID" value="NZ_JACAQB010000003.1"/>
</dbReference>
<reference evidence="1 2" key="1">
    <citation type="submission" date="2020-04" db="EMBL/GenBank/DDBJ databases">
        <title>Molecular characterization of pseudomonads from Agaricus bisporus reveal novel blotch 2 pathogens in Western Europe.</title>
        <authorList>
            <person name="Taparia T."/>
            <person name="Krijger M."/>
            <person name="Haynes E."/>
            <person name="Elpinstone J.G."/>
            <person name="Noble R."/>
            <person name="Van Der Wolf J."/>
        </authorList>
    </citation>
    <scope>NUCLEOTIDE SEQUENCE [LARGE SCALE GENOMIC DNA]</scope>
    <source>
        <strain evidence="1 2">H7001</strain>
    </source>
</reference>
<comment type="caution">
    <text evidence="1">The sequence shown here is derived from an EMBL/GenBank/DDBJ whole genome shotgun (WGS) entry which is preliminary data.</text>
</comment>
<sequence>MAKPIKKPLTPAASLIFVSGSKVTSLLPDEITADKVGLKAYGLSSIPSVWTLPFIVISGECPPFDIAISQALLDAKIKPSARVIVRSSGVLESIDTRGSLDSSESSPDEILPTIQELRKKIGLSHPEMDMGKVHWIVQVLAPFKLKGHLSNERRLSEALRDWVAEAEATDHTLPEIHKIPIRKWRDARPLEIKKLEYSYKANYLNGLRDIAHWAHSRAIRVHFEWVWDGENIYVVQADECEDTTNGVDPTQLTTSQVLTALEFVPEAFRIATEDDYKNYMKLANAKLYREIGYTAISFYVLDMKDELDLIIKTGECSDRLKKDLKQLTVRPLVIRTDGLKIPSSQKQMLPRSNELRSVEAAIEWLTVNFKEKINELNLAESELCLIAHHFIPASASAWSQAHPDKRRVRIESLWGLPEGLYWYAHDVFDVDTNYRSTKNVQKAPANLSIRERLRYKGRFVAPNDNGEWVVHNTAAGYDWKRSIKRKDWIEEIAWSSRKIAEALGKSVVIMWFVDIPKATMKHAVIPWYHEEWKHEGTLPKAAPRKKLASSEEVTLQTKSDWENLKKMCAEGRNIARVLIEPIEPDLVRDQQFAKDLAELAHNVGFVVELSGGVLSHAYYMLTSSGCRVECADLYATEEGELEFNKLVRDKIPDTINARGEEVKLLKLEGEALILALKRKVVEEALEVLDAKTSMDIIEELADLQETASALANVLGIKDKDIEEVRKEKKAKRGGFEKGLMLEKTALASSLSQMQSDDDDPFALSLPHIEKTISQPEQLPYYPHDIHSDKRYDSQGIFERQFSLALPAHGENFRPPRVNFTLESSDKNTHEYILDLHMERTGSDLRCKIRIINAPTQMSLKF</sequence>
<keyword evidence="1" id="KW-0378">Hydrolase</keyword>
<dbReference type="EMBL" id="JACAQB010000003">
    <property type="protein sequence ID" value="NWB94825.1"/>
    <property type="molecule type" value="Genomic_DNA"/>
</dbReference>
<dbReference type="SUPFAM" id="SSF101386">
    <property type="entry name" value="all-alpha NTP pyrophosphatases"/>
    <property type="match status" value="1"/>
</dbReference>